<comment type="caution">
    <text evidence="2">The sequence shown here is derived from an EMBL/GenBank/DDBJ whole genome shotgun (WGS) entry which is preliminary data.</text>
</comment>
<keyword evidence="3" id="KW-1185">Reference proteome</keyword>
<feature type="region of interest" description="Disordered" evidence="1">
    <location>
        <begin position="263"/>
        <end position="282"/>
    </location>
</feature>
<dbReference type="SUPFAM" id="SSF52540">
    <property type="entry name" value="P-loop containing nucleoside triphosphate hydrolases"/>
    <property type="match status" value="1"/>
</dbReference>
<dbReference type="Gene3D" id="3.40.50.300">
    <property type="entry name" value="P-loop containing nucleotide triphosphate hydrolases"/>
    <property type="match status" value="1"/>
</dbReference>
<name>A0ABW3P2B2_9SPHN</name>
<organism evidence="2 3">
    <name type="scientific">Sphingobium olei</name>
    <dbReference type="NCBI Taxonomy" id="420955"/>
    <lineage>
        <taxon>Bacteria</taxon>
        <taxon>Pseudomonadati</taxon>
        <taxon>Pseudomonadota</taxon>
        <taxon>Alphaproteobacteria</taxon>
        <taxon>Sphingomonadales</taxon>
        <taxon>Sphingomonadaceae</taxon>
        <taxon>Sphingobium</taxon>
    </lineage>
</organism>
<evidence type="ECO:0000313" key="2">
    <source>
        <dbReference type="EMBL" id="MFD1105942.1"/>
    </source>
</evidence>
<dbReference type="InterPro" id="IPR027417">
    <property type="entry name" value="P-loop_NTPase"/>
</dbReference>
<dbReference type="GO" id="GO:0016301">
    <property type="term" value="F:kinase activity"/>
    <property type="evidence" value="ECO:0007669"/>
    <property type="project" value="UniProtKB-KW"/>
</dbReference>
<evidence type="ECO:0000313" key="3">
    <source>
        <dbReference type="Proteomes" id="UP001597203"/>
    </source>
</evidence>
<sequence length="282" mass="30227">MATSAALEAVVALAGRLVAPGARLAVLGIAGAQGSGKSTVAQGIKARMDARGVPCALLSIDDLYLPLAERERLAAEVHPLLRTRGVPGTHDVALGLAVIDALTRGEPAPLPRFDKARDDRVTEANWPRAPGATRLLILEGWCVGARPQAEEDLAAPVNRLEAEEDADGRWRAYANAALAGDYQALFGRIDALAFLAAPDFAVVERWRGEQEAALRRQSGDGAGVMDAAQLSRFIQHYDRITRHMLAETPARADVVVRLREDRSVAGVADRGSRDRVPTDPQR</sequence>
<accession>A0ABW3P2B2</accession>
<keyword evidence="2" id="KW-0418">Kinase</keyword>
<reference evidence="3" key="1">
    <citation type="journal article" date="2019" name="Int. J. Syst. Evol. Microbiol.">
        <title>The Global Catalogue of Microorganisms (GCM) 10K type strain sequencing project: providing services to taxonomists for standard genome sequencing and annotation.</title>
        <authorList>
            <consortium name="The Broad Institute Genomics Platform"/>
            <consortium name="The Broad Institute Genome Sequencing Center for Infectious Disease"/>
            <person name="Wu L."/>
            <person name="Ma J."/>
        </authorList>
    </citation>
    <scope>NUCLEOTIDE SEQUENCE [LARGE SCALE GENOMIC DNA]</scope>
    <source>
        <strain evidence="3">CCUG 54329</strain>
    </source>
</reference>
<evidence type="ECO:0000256" key="1">
    <source>
        <dbReference type="SAM" id="MobiDB-lite"/>
    </source>
</evidence>
<dbReference type="RefSeq" id="WP_380912161.1">
    <property type="nucleotide sequence ID" value="NZ_JBHTLS010000129.1"/>
</dbReference>
<proteinExistence type="predicted"/>
<feature type="compositionally biased region" description="Basic and acidic residues" evidence="1">
    <location>
        <begin position="270"/>
        <end position="282"/>
    </location>
</feature>
<gene>
    <name evidence="2" type="ORF">ACFQ24_13840</name>
</gene>
<dbReference type="Proteomes" id="UP001597203">
    <property type="component" value="Unassembled WGS sequence"/>
</dbReference>
<dbReference type="EMBL" id="JBHTLS010000129">
    <property type="protein sequence ID" value="MFD1105942.1"/>
    <property type="molecule type" value="Genomic_DNA"/>
</dbReference>
<keyword evidence="2" id="KW-0808">Transferase</keyword>
<protein>
    <submittedName>
        <fullName evidence="2">Kinase</fullName>
    </submittedName>
</protein>
<dbReference type="PANTHER" id="PTHR10285">
    <property type="entry name" value="URIDINE KINASE"/>
    <property type="match status" value="1"/>
</dbReference>